<evidence type="ECO:0000313" key="1">
    <source>
        <dbReference type="EMBL" id="KAH3837873.1"/>
    </source>
</evidence>
<reference evidence="1" key="1">
    <citation type="journal article" date="2019" name="bioRxiv">
        <title>The Genome of the Zebra Mussel, Dreissena polymorpha: A Resource for Invasive Species Research.</title>
        <authorList>
            <person name="McCartney M.A."/>
            <person name="Auch B."/>
            <person name="Kono T."/>
            <person name="Mallez S."/>
            <person name="Zhang Y."/>
            <person name="Obille A."/>
            <person name="Becker A."/>
            <person name="Abrahante J.E."/>
            <person name="Garbe J."/>
            <person name="Badalamenti J.P."/>
            <person name="Herman A."/>
            <person name="Mangelson H."/>
            <person name="Liachko I."/>
            <person name="Sullivan S."/>
            <person name="Sone E.D."/>
            <person name="Koren S."/>
            <person name="Silverstein K.A.T."/>
            <person name="Beckman K.B."/>
            <person name="Gohl D.M."/>
        </authorList>
    </citation>
    <scope>NUCLEOTIDE SEQUENCE</scope>
    <source>
        <strain evidence="1">Duluth1</strain>
        <tissue evidence="1">Whole animal</tissue>
    </source>
</reference>
<name>A0A9D4KE53_DREPO</name>
<accession>A0A9D4KE53</accession>
<comment type="caution">
    <text evidence="1">The sequence shown here is derived from an EMBL/GenBank/DDBJ whole genome shotgun (WGS) entry which is preliminary data.</text>
</comment>
<evidence type="ECO:0000313" key="2">
    <source>
        <dbReference type="Proteomes" id="UP000828390"/>
    </source>
</evidence>
<protein>
    <submittedName>
        <fullName evidence="1">Uncharacterized protein</fullName>
    </submittedName>
</protein>
<sequence length="53" mass="6030">MACAVLHNIGIQRQDVYARGTQPSDDHPMNVTEANNQSGAHYRDYICATYFRE</sequence>
<proteinExistence type="predicted"/>
<dbReference type="Proteomes" id="UP000828390">
    <property type="component" value="Unassembled WGS sequence"/>
</dbReference>
<dbReference type="AlphaFoldDB" id="A0A9D4KE53"/>
<keyword evidence="2" id="KW-1185">Reference proteome</keyword>
<organism evidence="1 2">
    <name type="scientific">Dreissena polymorpha</name>
    <name type="common">Zebra mussel</name>
    <name type="synonym">Mytilus polymorpha</name>
    <dbReference type="NCBI Taxonomy" id="45954"/>
    <lineage>
        <taxon>Eukaryota</taxon>
        <taxon>Metazoa</taxon>
        <taxon>Spiralia</taxon>
        <taxon>Lophotrochozoa</taxon>
        <taxon>Mollusca</taxon>
        <taxon>Bivalvia</taxon>
        <taxon>Autobranchia</taxon>
        <taxon>Heteroconchia</taxon>
        <taxon>Euheterodonta</taxon>
        <taxon>Imparidentia</taxon>
        <taxon>Neoheterodontei</taxon>
        <taxon>Myida</taxon>
        <taxon>Dreissenoidea</taxon>
        <taxon>Dreissenidae</taxon>
        <taxon>Dreissena</taxon>
    </lineage>
</organism>
<reference evidence="1" key="2">
    <citation type="submission" date="2020-11" db="EMBL/GenBank/DDBJ databases">
        <authorList>
            <person name="McCartney M.A."/>
            <person name="Auch B."/>
            <person name="Kono T."/>
            <person name="Mallez S."/>
            <person name="Becker A."/>
            <person name="Gohl D.M."/>
            <person name="Silverstein K.A.T."/>
            <person name="Koren S."/>
            <person name="Bechman K.B."/>
            <person name="Herman A."/>
            <person name="Abrahante J.E."/>
            <person name="Garbe J."/>
        </authorList>
    </citation>
    <scope>NUCLEOTIDE SEQUENCE</scope>
    <source>
        <strain evidence="1">Duluth1</strain>
        <tissue evidence="1">Whole animal</tissue>
    </source>
</reference>
<gene>
    <name evidence="1" type="ORF">DPMN_111275</name>
</gene>
<dbReference type="EMBL" id="JAIWYP010000004">
    <property type="protein sequence ID" value="KAH3837873.1"/>
    <property type="molecule type" value="Genomic_DNA"/>
</dbReference>